<dbReference type="InterPro" id="IPR002172">
    <property type="entry name" value="LDrepeatLR_classA_rpt"/>
</dbReference>
<feature type="compositionally biased region" description="Basic and acidic residues" evidence="15">
    <location>
        <begin position="566"/>
        <end position="582"/>
    </location>
</feature>
<evidence type="ECO:0000256" key="3">
    <source>
        <dbReference type="ARBA" id="ARBA00022692"/>
    </source>
</evidence>
<keyword evidence="3 16" id="KW-0812">Transmembrane</keyword>
<evidence type="ECO:0000256" key="4">
    <source>
        <dbReference type="ARBA" id="ARBA00022737"/>
    </source>
</evidence>
<dbReference type="EMBL" id="LR902222">
    <property type="protein sequence ID" value="CAD7250189.1"/>
    <property type="molecule type" value="Genomic_DNA"/>
</dbReference>
<feature type="compositionally biased region" description="Polar residues" evidence="15">
    <location>
        <begin position="705"/>
        <end position="729"/>
    </location>
</feature>
<dbReference type="Gene3D" id="2.10.25.10">
    <property type="entry name" value="Laminin"/>
    <property type="match status" value="1"/>
</dbReference>
<dbReference type="GO" id="GO:0006508">
    <property type="term" value="P:proteolysis"/>
    <property type="evidence" value="ECO:0007669"/>
    <property type="project" value="UniProtKB-KW"/>
</dbReference>
<evidence type="ECO:0000259" key="18">
    <source>
        <dbReference type="PROSITE" id="PS50240"/>
    </source>
</evidence>
<dbReference type="Proteomes" id="UP000677054">
    <property type="component" value="Unassembled WGS sequence"/>
</dbReference>
<evidence type="ECO:0000313" key="20">
    <source>
        <dbReference type="EMBL" id="CAD7250189.1"/>
    </source>
</evidence>
<feature type="disulfide bond" evidence="13">
    <location>
        <begin position="1095"/>
        <end position="1107"/>
    </location>
</feature>
<evidence type="ECO:0000256" key="15">
    <source>
        <dbReference type="SAM" id="MobiDB-lite"/>
    </source>
</evidence>
<evidence type="ECO:0000256" key="11">
    <source>
        <dbReference type="ARBA" id="ARBA00023170"/>
    </source>
</evidence>
<dbReference type="PROSITE" id="PS01209">
    <property type="entry name" value="LDLRA_1"/>
    <property type="match status" value="1"/>
</dbReference>
<dbReference type="FunFam" id="4.10.400.10:FF:000113">
    <property type="entry name" value="Low-density lipoprotein receptor-related protein 8"/>
    <property type="match status" value="1"/>
</dbReference>
<dbReference type="PANTHER" id="PTHR22722">
    <property type="entry name" value="LOW-DENSITY LIPOPROTEIN RECEPTOR-RELATED PROTEIN 2-RELATED"/>
    <property type="match status" value="1"/>
</dbReference>
<dbReference type="PRINTS" id="PR00261">
    <property type="entry name" value="LDLRECEPTOR"/>
</dbReference>
<evidence type="ECO:0000256" key="6">
    <source>
        <dbReference type="ARBA" id="ARBA00022825"/>
    </source>
</evidence>
<dbReference type="Pfam" id="PF00089">
    <property type="entry name" value="Trypsin"/>
    <property type="match status" value="1"/>
</dbReference>
<feature type="disulfide bond" evidence="13">
    <location>
        <begin position="1114"/>
        <end position="1129"/>
    </location>
</feature>
<dbReference type="InterPro" id="IPR001254">
    <property type="entry name" value="Trypsin_dom"/>
</dbReference>
<feature type="domain" description="SEA" evidence="17">
    <location>
        <begin position="185"/>
        <end position="305"/>
    </location>
</feature>
<dbReference type="InterPro" id="IPR043504">
    <property type="entry name" value="Peptidase_S1_PA_chymotrypsin"/>
</dbReference>
<dbReference type="FunFam" id="4.10.400.10:FF:000065">
    <property type="entry name" value="Transmembrane protease serine 7"/>
    <property type="match status" value="1"/>
</dbReference>
<dbReference type="SUPFAM" id="SSF56487">
    <property type="entry name" value="SRCR-like"/>
    <property type="match status" value="1"/>
</dbReference>
<keyword evidence="4" id="KW-0677">Repeat</keyword>
<dbReference type="PROSITE" id="PS50068">
    <property type="entry name" value="LDLRA_2"/>
    <property type="match status" value="5"/>
</dbReference>
<dbReference type="GO" id="GO:0043235">
    <property type="term" value="C:receptor complex"/>
    <property type="evidence" value="ECO:0007669"/>
    <property type="project" value="TreeGrafter"/>
</dbReference>
<dbReference type="InterPro" id="IPR036055">
    <property type="entry name" value="LDL_receptor-like_sf"/>
</dbReference>
<keyword evidence="11" id="KW-0675">Receptor</keyword>
<protein>
    <submittedName>
        <fullName evidence="20">Uncharacterized protein</fullName>
    </submittedName>
</protein>
<feature type="region of interest" description="Disordered" evidence="15">
    <location>
        <begin position="1"/>
        <end position="39"/>
    </location>
</feature>
<evidence type="ECO:0000256" key="2">
    <source>
        <dbReference type="ARBA" id="ARBA00022670"/>
    </source>
</evidence>
<feature type="transmembrane region" description="Helical" evidence="16">
    <location>
        <begin position="130"/>
        <end position="152"/>
    </location>
</feature>
<dbReference type="SUPFAM" id="SSF50494">
    <property type="entry name" value="Trypsin-like serine proteases"/>
    <property type="match status" value="1"/>
</dbReference>
<dbReference type="Gene3D" id="4.10.400.10">
    <property type="entry name" value="Low-density Lipoprotein Receptor"/>
    <property type="match status" value="5"/>
</dbReference>
<dbReference type="InterPro" id="IPR023415">
    <property type="entry name" value="LDLR_class-A_CS"/>
</dbReference>
<keyword evidence="5" id="KW-0378">Hydrolase</keyword>
<evidence type="ECO:0000259" key="17">
    <source>
        <dbReference type="PROSITE" id="PS50024"/>
    </source>
</evidence>
<feature type="compositionally biased region" description="Basic and acidic residues" evidence="15">
    <location>
        <begin position="440"/>
        <end position="450"/>
    </location>
</feature>
<feature type="compositionally biased region" description="Basic and acidic residues" evidence="15">
    <location>
        <begin position="1"/>
        <end position="13"/>
    </location>
</feature>
<keyword evidence="12" id="KW-0325">Glycoprotein</keyword>
<dbReference type="CDD" id="cd00112">
    <property type="entry name" value="LDLa"/>
    <property type="match status" value="5"/>
</dbReference>
<dbReference type="GO" id="GO:0004252">
    <property type="term" value="F:serine-type endopeptidase activity"/>
    <property type="evidence" value="ECO:0007669"/>
    <property type="project" value="InterPro"/>
</dbReference>
<dbReference type="Gene3D" id="2.40.10.10">
    <property type="entry name" value="Trypsin-like serine proteases"/>
    <property type="match status" value="2"/>
</dbReference>
<dbReference type="InterPro" id="IPR001190">
    <property type="entry name" value="SRCR"/>
</dbReference>
<evidence type="ECO:0000256" key="9">
    <source>
        <dbReference type="ARBA" id="ARBA00023136"/>
    </source>
</evidence>
<feature type="region of interest" description="Disordered" evidence="15">
    <location>
        <begin position="355"/>
        <end position="408"/>
    </location>
</feature>
<evidence type="ECO:0000313" key="21">
    <source>
        <dbReference type="Proteomes" id="UP000677054"/>
    </source>
</evidence>
<feature type="disulfide bond" evidence="13">
    <location>
        <begin position="1181"/>
        <end position="1199"/>
    </location>
</feature>
<accession>A0A7R9AA40</accession>
<evidence type="ECO:0000259" key="19">
    <source>
        <dbReference type="PROSITE" id="PS50287"/>
    </source>
</evidence>
<feature type="region of interest" description="Disordered" evidence="15">
    <location>
        <begin position="428"/>
        <end position="460"/>
    </location>
</feature>
<organism evidence="20">
    <name type="scientific">Darwinula stevensoni</name>
    <dbReference type="NCBI Taxonomy" id="69355"/>
    <lineage>
        <taxon>Eukaryota</taxon>
        <taxon>Metazoa</taxon>
        <taxon>Ecdysozoa</taxon>
        <taxon>Arthropoda</taxon>
        <taxon>Crustacea</taxon>
        <taxon>Oligostraca</taxon>
        <taxon>Ostracoda</taxon>
        <taxon>Podocopa</taxon>
        <taxon>Podocopida</taxon>
        <taxon>Darwinulocopina</taxon>
        <taxon>Darwinuloidea</taxon>
        <taxon>Darwinulidae</taxon>
        <taxon>Darwinula</taxon>
    </lineage>
</organism>
<keyword evidence="6" id="KW-0720">Serine protease</keyword>
<evidence type="ECO:0000256" key="10">
    <source>
        <dbReference type="ARBA" id="ARBA00023157"/>
    </source>
</evidence>
<evidence type="ECO:0000256" key="16">
    <source>
        <dbReference type="SAM" id="Phobius"/>
    </source>
</evidence>
<evidence type="ECO:0000256" key="13">
    <source>
        <dbReference type="PROSITE-ProRule" id="PRU00124"/>
    </source>
</evidence>
<feature type="region of interest" description="Disordered" evidence="15">
    <location>
        <begin position="528"/>
        <end position="582"/>
    </location>
</feature>
<feature type="disulfide bond" evidence="13">
    <location>
        <begin position="1157"/>
        <end position="1172"/>
    </location>
</feature>
<dbReference type="SUPFAM" id="SSF57196">
    <property type="entry name" value="EGF/Laminin"/>
    <property type="match status" value="1"/>
</dbReference>
<keyword evidence="2" id="KW-0645">Protease</keyword>
<keyword evidence="8 16" id="KW-1133">Transmembrane helix</keyword>
<feature type="compositionally biased region" description="Polar residues" evidence="15">
    <location>
        <begin position="428"/>
        <end position="439"/>
    </location>
</feature>
<dbReference type="CDD" id="cd00190">
    <property type="entry name" value="Tryp_SPc"/>
    <property type="match status" value="1"/>
</dbReference>
<dbReference type="PROSITE" id="PS50024">
    <property type="entry name" value="SEA"/>
    <property type="match status" value="1"/>
</dbReference>
<keyword evidence="9 16" id="KW-0472">Membrane</keyword>
<dbReference type="SMART" id="SM00020">
    <property type="entry name" value="Tryp_SPc"/>
    <property type="match status" value="1"/>
</dbReference>
<dbReference type="PROSITE" id="PS50287">
    <property type="entry name" value="SRCR_2"/>
    <property type="match status" value="1"/>
</dbReference>
<sequence>MEEEEAGGRKEMGVENPSFVGDKEDIGNGKLNGTVPDSGSGGLEAINLELVNMNPYAVKDGDVDGEKGKDGNGYIAAEDVVRPRKGTDDLDPEHPDDEYFVSSPSRKKGIRGEKFYLSSRPEEKCCSRKLLVTAAIFALAAAIGILVGSLAANGVLHSKEKQESMAEFSKTPLSNEIDDEFGPVVEQALEGQLKLTDANFLESYKDPSSVDFQEMAMAIEGFLRQGLAEEGGLTADEEGHLIIRVIEFSPGSLVCTFRMSWLLHRPFLTPDSVSSALSNYMKKSNERLGPYHAPVVYLRIYYIRNRCEQHRGGCSHWCTFSLQLVIFKCECPPGMRLALNHKTCIPASYVPPIPTTSSSLPLPTLPATKEPERETSQEVTRGPPPATTPEHISSQDDSMGMDNDTDGMILEHEGFTTSAPMEEATTMSTGSINTTSASREQSETTQKDPESTSSEHTMTPLMENVTEMTLPSKHAEETTISTATVKVTGEVSDGEDGMEMTTLSLENDTMTVEPPGKMEEDAELLPNTFNTSETTTSPPREMTTTSSPSSVVTTVRDTANETEETTQAHHDGRHPDVDRGLDIESKTTLPPEMIEELTTIKSGIHILPLHSIDAVTNETEPPSATEVMSDVSPGDLQSPMPSSAQHPTPPSEDSTTTMVEDITDSATPMSHESMDLPLNREAEEMTDVAKDMEGTTPFLGDVSASDIQPGNDTGTTDNTRSEQMTTINPSEELDNKMKTDHSLNEITARELMSPSFRDHKAIDTDGAHINTLMPEEPHKKDITKDKETLETLLVTTTTKEPDLEQDAMMETTSVRQLDPALMAIATTEQETTVTPSVSVNANEMNNSLDETTTPVTSSGSVNATVNNDSLVGTTTPITINMTERSSSLKEAITSPTVHMDDEELTSISTSELETTAKSTTIINTMKAEEQETITTAEPHAGVTEFPSVNATEDTLGSSSEVVNEKSKTTLPSTIQGLSIQTEEPTLSLESLFTSQLDAISDEPRATQDKKKLHCQSGEFECHNSSSMPVCIPNLAVCDSIIDCVDGSDEDGCIKGGCANNFQCASGQCIQYHLVCNGITDCRDGSDELACENVLCETTEFMCNSGRCIPESWVCDGKDHCGDGSDEESCSTQECNSKKDLYLCQGDDGKCLPESKLCDRETDCPAGDDESQCWECEGDFQCAHGGCTTNENVCNGGRECRDGSDEYGCFSLREEDGTLLVNSRELNYLPVCGDTWDKSLSNAVCRDRGYWGALSTEFSPLDENTWREVGKFDVPGHVLVLRHQPMGFLLPFFKVIPAEQCQTKKTVRIKCQPFSCGTWNGVNAAGDQGARMAGLSQEGTWPSVATLLHTSKRKTCTGSIISPLWVITAYSCIENIGQDPEEWLLLAGAGMVGSNSSSTSSQLQLVEAIIPHPRREFVNELTAHDVALVRLKSPMLLAGSLGISSSAAICLPEKSLEPRQLCVTAGGGIATGGIHLRQQVFYLPVPTIDIDSCNSSLHLNGNLRDDMICAGFTDVDRAPCRRDVGAPLMCVSESGGWELQGVLSQPMGCGRSGHPAVYAAIHAESPWIHSVIGGSWDTDTGPGPDGF</sequence>
<name>A0A7R9AA40_9CRUS</name>
<dbReference type="PROSITE" id="PS50240">
    <property type="entry name" value="TRYPSIN_DOM"/>
    <property type="match status" value="1"/>
</dbReference>
<feature type="disulfide bond" evidence="13">
    <location>
        <begin position="1075"/>
        <end position="1090"/>
    </location>
</feature>
<gene>
    <name evidence="20" type="ORF">DSTB1V02_LOCUS9971</name>
</gene>
<proteinExistence type="predicted"/>
<keyword evidence="21" id="KW-1185">Reference proteome</keyword>
<dbReference type="Pfam" id="PF00057">
    <property type="entry name" value="Ldl_recept_a"/>
    <property type="match status" value="4"/>
</dbReference>
<dbReference type="OrthoDB" id="9978656at2759"/>
<feature type="disulfide bond" evidence="13">
    <location>
        <begin position="1193"/>
        <end position="1208"/>
    </location>
</feature>
<dbReference type="InterPro" id="IPR009003">
    <property type="entry name" value="Peptidase_S1_PA"/>
</dbReference>
<feature type="compositionally biased region" description="Low complexity" evidence="15">
    <location>
        <begin position="531"/>
        <end position="555"/>
    </location>
</feature>
<feature type="disulfide bond" evidence="13">
    <location>
        <begin position="1063"/>
        <end position="1081"/>
    </location>
</feature>
<dbReference type="SUPFAM" id="SSF57424">
    <property type="entry name" value="LDL receptor-like module"/>
    <property type="match status" value="5"/>
</dbReference>
<comment type="subcellular location">
    <subcellularLocation>
        <location evidence="1">Membrane</location>
        <topology evidence="1">Single-pass type II membrane protein</topology>
    </subcellularLocation>
</comment>
<dbReference type="InterPro" id="IPR036772">
    <property type="entry name" value="SRCR-like_dom_sf"/>
</dbReference>
<dbReference type="InterPro" id="IPR051221">
    <property type="entry name" value="LDLR-related"/>
</dbReference>
<dbReference type="SMART" id="SM00192">
    <property type="entry name" value="LDLa"/>
    <property type="match status" value="5"/>
</dbReference>
<reference evidence="20" key="1">
    <citation type="submission" date="2020-11" db="EMBL/GenBank/DDBJ databases">
        <authorList>
            <person name="Tran Van P."/>
        </authorList>
    </citation>
    <scope>NUCLEOTIDE SEQUENCE</scope>
</reference>
<feature type="region of interest" description="Disordered" evidence="15">
    <location>
        <begin position="697"/>
        <end position="732"/>
    </location>
</feature>
<evidence type="ECO:0000256" key="8">
    <source>
        <dbReference type="ARBA" id="ARBA00022989"/>
    </source>
</evidence>
<feature type="compositionally biased region" description="Polar residues" evidence="15">
    <location>
        <begin position="639"/>
        <end position="657"/>
    </location>
</feature>
<feature type="domain" description="SRCR" evidence="19">
    <location>
        <begin position="1179"/>
        <end position="1311"/>
    </location>
</feature>
<keyword evidence="7" id="KW-0735">Signal-anchor</keyword>
<feature type="disulfide bond" evidence="13">
    <location>
        <begin position="1037"/>
        <end position="1052"/>
    </location>
</feature>
<keyword evidence="10 13" id="KW-1015">Disulfide bond</keyword>
<dbReference type="InterPro" id="IPR000082">
    <property type="entry name" value="SEA_dom"/>
</dbReference>
<evidence type="ECO:0000256" key="12">
    <source>
        <dbReference type="ARBA" id="ARBA00023180"/>
    </source>
</evidence>
<feature type="disulfide bond" evidence="13">
    <location>
        <begin position="1102"/>
        <end position="1120"/>
    </location>
</feature>
<feature type="domain" description="Peptidase S1" evidence="18">
    <location>
        <begin position="1323"/>
        <end position="1572"/>
    </location>
</feature>
<dbReference type="EMBL" id="CAJPEV010002705">
    <property type="protein sequence ID" value="CAG0897801.1"/>
    <property type="molecule type" value="Genomic_DNA"/>
</dbReference>
<feature type="region of interest" description="Disordered" evidence="15">
    <location>
        <begin position="618"/>
        <end position="657"/>
    </location>
</feature>
<evidence type="ECO:0000256" key="1">
    <source>
        <dbReference type="ARBA" id="ARBA00004606"/>
    </source>
</evidence>
<comment type="caution">
    <text evidence="14">Lacks conserved residue(s) required for the propagation of feature annotation.</text>
</comment>
<evidence type="ECO:0000256" key="14">
    <source>
        <dbReference type="PROSITE-ProRule" id="PRU00196"/>
    </source>
</evidence>
<evidence type="ECO:0000256" key="5">
    <source>
        <dbReference type="ARBA" id="ARBA00022801"/>
    </source>
</evidence>
<feature type="compositionally biased region" description="Low complexity" evidence="15">
    <location>
        <begin position="355"/>
        <end position="366"/>
    </location>
</feature>
<evidence type="ECO:0000256" key="7">
    <source>
        <dbReference type="ARBA" id="ARBA00022968"/>
    </source>
</evidence>
<dbReference type="GO" id="GO:0005886">
    <property type="term" value="C:plasma membrane"/>
    <property type="evidence" value="ECO:0007669"/>
    <property type="project" value="TreeGrafter"/>
</dbReference>